<keyword evidence="10" id="KW-1133">Transmembrane helix</keyword>
<dbReference type="InterPro" id="IPR012338">
    <property type="entry name" value="Beta-lactam/transpept-like"/>
</dbReference>
<dbReference type="PANTHER" id="PTHR21581">
    <property type="entry name" value="D-ALANYL-D-ALANINE CARBOXYPEPTIDASE"/>
    <property type="match status" value="1"/>
</dbReference>
<evidence type="ECO:0000256" key="9">
    <source>
        <dbReference type="RuleBase" id="RU004016"/>
    </source>
</evidence>
<accession>A0A926HJQ2</accession>
<dbReference type="GO" id="GO:0006508">
    <property type="term" value="P:proteolysis"/>
    <property type="evidence" value="ECO:0007669"/>
    <property type="project" value="InterPro"/>
</dbReference>
<dbReference type="InterPro" id="IPR001967">
    <property type="entry name" value="Peptidase_S11_N"/>
</dbReference>
<dbReference type="Pfam" id="PF00768">
    <property type="entry name" value="Peptidase_S11"/>
    <property type="match status" value="1"/>
</dbReference>
<feature type="domain" description="Peptidase S11 D-alanyl-D-alanine carboxypeptidase A N-terminal" evidence="12">
    <location>
        <begin position="51"/>
        <end position="284"/>
    </location>
</feature>
<feature type="chain" id="PRO_5036759534" evidence="11">
    <location>
        <begin position="26"/>
        <end position="474"/>
    </location>
</feature>
<dbReference type="GO" id="GO:0009252">
    <property type="term" value="P:peptidoglycan biosynthetic process"/>
    <property type="evidence" value="ECO:0007669"/>
    <property type="project" value="UniProtKB-KW"/>
</dbReference>
<evidence type="ECO:0000256" key="3">
    <source>
        <dbReference type="ARBA" id="ARBA00022801"/>
    </source>
</evidence>
<protein>
    <submittedName>
        <fullName evidence="13">D-alanyl-D-alanine carboxypeptidase</fullName>
    </submittedName>
</protein>
<dbReference type="Gene3D" id="3.40.710.10">
    <property type="entry name" value="DD-peptidase/beta-lactamase superfamily"/>
    <property type="match status" value="1"/>
</dbReference>
<evidence type="ECO:0000256" key="4">
    <source>
        <dbReference type="ARBA" id="ARBA00022960"/>
    </source>
</evidence>
<evidence type="ECO:0000256" key="10">
    <source>
        <dbReference type="SAM" id="Phobius"/>
    </source>
</evidence>
<evidence type="ECO:0000256" key="6">
    <source>
        <dbReference type="ARBA" id="ARBA00023316"/>
    </source>
</evidence>
<dbReference type="AlphaFoldDB" id="A0A926HJQ2"/>
<dbReference type="PRINTS" id="PR00725">
    <property type="entry name" value="DADACBPTASE1"/>
</dbReference>
<dbReference type="RefSeq" id="WP_249285874.1">
    <property type="nucleotide sequence ID" value="NZ_JACRSO010000006.1"/>
</dbReference>
<feature type="binding site" evidence="8">
    <location>
        <position position="254"/>
    </location>
    <ligand>
        <name>substrate</name>
    </ligand>
</feature>
<sequence length="474" mass="51569">MLKKLISLLLCSLLLMGGVTGIALAQPDSQASPSAQASASPTPLPEFQNLSQGSITAPCAILIDTASGKVLFSKNADTKCYPASITKIMTCILALKNGDLAEEIKVSNIVNTIEAGSSNCGLRPGETLTLEQLLYGLMLNSGNDAAAVIAEHFGGSIEGFADMMNAYAAEIGMTNSHFVNPHGLHDDNHYTTPADMAKLARVGMSIPKFREIVSTRISELPTNEVVSDERPLVNGNKLIDPNSPYYYEYAIGVKTGYTTKANHTLVASASKDGVEVIAVVMNDEKEGKWKGMKTMFDYAFKYYGALDLQELYAQSPLSFVPENADTSDGSEGRVQLKLVPDESTSTVIVDTKQNIAQLQNDPTALVLEPENDLATIKAPITEGQQITRYTYFKGGDPVSVGTLVAENAVNEEQTALPSLPDLTQEDGKPSYLTYALIALAVILLIILILRIRKARRFRRKNRRKRVVVYRRKKR</sequence>
<evidence type="ECO:0000259" key="12">
    <source>
        <dbReference type="Pfam" id="PF00768"/>
    </source>
</evidence>
<evidence type="ECO:0000313" key="14">
    <source>
        <dbReference type="Proteomes" id="UP000654279"/>
    </source>
</evidence>
<dbReference type="EMBL" id="JACRSO010000006">
    <property type="protein sequence ID" value="MBC8530132.1"/>
    <property type="molecule type" value="Genomic_DNA"/>
</dbReference>
<evidence type="ECO:0000256" key="2">
    <source>
        <dbReference type="ARBA" id="ARBA00022729"/>
    </source>
</evidence>
<keyword evidence="10" id="KW-0472">Membrane</keyword>
<evidence type="ECO:0000256" key="1">
    <source>
        <dbReference type="ARBA" id="ARBA00007164"/>
    </source>
</evidence>
<comment type="similarity">
    <text evidence="1 9">Belongs to the peptidase S11 family.</text>
</comment>
<dbReference type="GO" id="GO:0071555">
    <property type="term" value="P:cell wall organization"/>
    <property type="evidence" value="ECO:0007669"/>
    <property type="project" value="UniProtKB-KW"/>
</dbReference>
<feature type="active site" description="Proton acceptor" evidence="7">
    <location>
        <position position="87"/>
    </location>
</feature>
<reference evidence="13" key="1">
    <citation type="submission" date="2020-08" db="EMBL/GenBank/DDBJ databases">
        <title>Genome public.</title>
        <authorList>
            <person name="Liu C."/>
            <person name="Sun Q."/>
        </authorList>
    </citation>
    <scope>NUCLEOTIDE SEQUENCE</scope>
    <source>
        <strain evidence="13">NSJ-44</strain>
    </source>
</reference>
<feature type="active site" description="Acyl-ester intermediate" evidence="7">
    <location>
        <position position="84"/>
    </location>
</feature>
<evidence type="ECO:0000256" key="5">
    <source>
        <dbReference type="ARBA" id="ARBA00022984"/>
    </source>
</evidence>
<dbReference type="GO" id="GO:0009002">
    <property type="term" value="F:serine-type D-Ala-D-Ala carboxypeptidase activity"/>
    <property type="evidence" value="ECO:0007669"/>
    <property type="project" value="InterPro"/>
</dbReference>
<evidence type="ECO:0000313" key="13">
    <source>
        <dbReference type="EMBL" id="MBC8530132.1"/>
    </source>
</evidence>
<dbReference type="SUPFAM" id="SSF56601">
    <property type="entry name" value="beta-lactamase/transpeptidase-like"/>
    <property type="match status" value="1"/>
</dbReference>
<evidence type="ECO:0000256" key="7">
    <source>
        <dbReference type="PIRSR" id="PIRSR618044-1"/>
    </source>
</evidence>
<dbReference type="PANTHER" id="PTHR21581:SF33">
    <property type="entry name" value="D-ALANYL-D-ALANINE CARBOXYPEPTIDASE DACB"/>
    <property type="match status" value="1"/>
</dbReference>
<keyword evidence="6" id="KW-0961">Cell wall biogenesis/degradation</keyword>
<dbReference type="Proteomes" id="UP000654279">
    <property type="component" value="Unassembled WGS sequence"/>
</dbReference>
<dbReference type="InterPro" id="IPR018044">
    <property type="entry name" value="Peptidase_S11"/>
</dbReference>
<keyword evidence="3" id="KW-0378">Hydrolase</keyword>
<proteinExistence type="inferred from homology"/>
<keyword evidence="13" id="KW-0645">Protease</keyword>
<gene>
    <name evidence="13" type="ORF">H8699_11885</name>
</gene>
<comment type="caution">
    <text evidence="13">The sequence shown here is derived from an EMBL/GenBank/DDBJ whole genome shotgun (WGS) entry which is preliminary data.</text>
</comment>
<keyword evidence="10" id="KW-0812">Transmembrane</keyword>
<feature type="active site" evidence="7">
    <location>
        <position position="141"/>
    </location>
</feature>
<feature type="transmembrane region" description="Helical" evidence="10">
    <location>
        <begin position="431"/>
        <end position="451"/>
    </location>
</feature>
<dbReference type="GO" id="GO:0008360">
    <property type="term" value="P:regulation of cell shape"/>
    <property type="evidence" value="ECO:0007669"/>
    <property type="project" value="UniProtKB-KW"/>
</dbReference>
<keyword evidence="5" id="KW-0573">Peptidoglycan synthesis</keyword>
<organism evidence="13 14">
    <name type="scientific">Luoshenia tenuis</name>
    <dbReference type="NCBI Taxonomy" id="2763654"/>
    <lineage>
        <taxon>Bacteria</taxon>
        <taxon>Bacillati</taxon>
        <taxon>Bacillota</taxon>
        <taxon>Clostridia</taxon>
        <taxon>Christensenellales</taxon>
        <taxon>Christensenellaceae</taxon>
        <taxon>Luoshenia</taxon>
    </lineage>
</organism>
<keyword evidence="14" id="KW-1185">Reference proteome</keyword>
<feature type="signal peptide" evidence="11">
    <location>
        <begin position="1"/>
        <end position="25"/>
    </location>
</feature>
<evidence type="ECO:0000256" key="11">
    <source>
        <dbReference type="SAM" id="SignalP"/>
    </source>
</evidence>
<evidence type="ECO:0000256" key="8">
    <source>
        <dbReference type="PIRSR" id="PIRSR618044-2"/>
    </source>
</evidence>
<keyword evidence="13" id="KW-0121">Carboxypeptidase</keyword>
<name>A0A926HJQ2_9FIRM</name>
<keyword evidence="2 11" id="KW-0732">Signal</keyword>
<keyword evidence="4" id="KW-0133">Cell shape</keyword>